<dbReference type="GO" id="GO:0051205">
    <property type="term" value="P:protein insertion into membrane"/>
    <property type="evidence" value="ECO:0007669"/>
    <property type="project" value="TreeGrafter"/>
</dbReference>
<comment type="caution">
    <text evidence="13">Lacks conserved residue(s) required for the propagation of feature annotation.</text>
</comment>
<comment type="similarity">
    <text evidence="2 13">Belongs to the OXA1/ALB3/YidC family. Type 1 subfamily.</text>
</comment>
<dbReference type="PANTHER" id="PTHR12428:SF65">
    <property type="entry name" value="CYTOCHROME C OXIDASE ASSEMBLY PROTEIN COX18, MITOCHONDRIAL"/>
    <property type="match status" value="1"/>
</dbReference>
<evidence type="ECO:0000256" key="6">
    <source>
        <dbReference type="ARBA" id="ARBA00022692"/>
    </source>
</evidence>
<comment type="function">
    <text evidence="13">Required for the insertion and/or proper folding and/or complex formation of integral membrane proteins into the membrane. Involved in integration of membrane proteins that insert both dependently and independently of the Sec translocase complex, as well as at least some lipoproteins. Aids folding of multispanning membrane proteins.</text>
</comment>
<feature type="transmembrane region" description="Helical" evidence="13">
    <location>
        <begin position="378"/>
        <end position="397"/>
    </location>
</feature>
<dbReference type="OrthoDB" id="9780552at2"/>
<evidence type="ECO:0000256" key="2">
    <source>
        <dbReference type="ARBA" id="ARBA00010527"/>
    </source>
</evidence>
<dbReference type="InterPro" id="IPR028055">
    <property type="entry name" value="YidC/Oxa/ALB_C"/>
</dbReference>
<evidence type="ECO:0000256" key="9">
    <source>
        <dbReference type="ARBA" id="ARBA00023136"/>
    </source>
</evidence>
<protein>
    <recommendedName>
        <fullName evidence="3 13">Membrane protein insertase YidC</fullName>
    </recommendedName>
    <alternativeName>
        <fullName evidence="12 13">Foldase YidC</fullName>
    </alternativeName>
    <alternativeName>
        <fullName evidence="11 13">Membrane integrase YidC</fullName>
    </alternativeName>
    <alternativeName>
        <fullName evidence="13">Membrane protein YidC</fullName>
    </alternativeName>
</protein>
<keyword evidence="10 13" id="KW-0143">Chaperone</keyword>
<dbReference type="GO" id="GO:0015031">
    <property type="term" value="P:protein transport"/>
    <property type="evidence" value="ECO:0007669"/>
    <property type="project" value="UniProtKB-KW"/>
</dbReference>
<keyword evidence="8 13" id="KW-1133">Transmembrane helix</keyword>
<dbReference type="PANTHER" id="PTHR12428">
    <property type="entry name" value="OXA1"/>
    <property type="match status" value="1"/>
</dbReference>
<evidence type="ECO:0000256" key="3">
    <source>
        <dbReference type="ARBA" id="ARBA00015325"/>
    </source>
</evidence>
<evidence type="ECO:0000313" key="18">
    <source>
        <dbReference type="Proteomes" id="UP000190896"/>
    </source>
</evidence>
<dbReference type="GO" id="GO:0032977">
    <property type="term" value="F:membrane insertase activity"/>
    <property type="evidence" value="ECO:0007669"/>
    <property type="project" value="InterPro"/>
</dbReference>
<dbReference type="NCBIfam" id="TIGR03592">
    <property type="entry name" value="yidC_oxa1_cterm"/>
    <property type="match status" value="1"/>
</dbReference>
<feature type="domain" description="Membrane insertase YidC N-terminal" evidence="16">
    <location>
        <begin position="91"/>
        <end position="365"/>
    </location>
</feature>
<dbReference type="CDD" id="cd19961">
    <property type="entry name" value="EcYidC-like_peri"/>
    <property type="match status" value="1"/>
</dbReference>
<dbReference type="InterPro" id="IPR047196">
    <property type="entry name" value="YidC_ALB_C"/>
</dbReference>
<feature type="transmembrane region" description="Helical" evidence="13">
    <location>
        <begin position="517"/>
        <end position="542"/>
    </location>
</feature>
<dbReference type="NCBIfam" id="NF002353">
    <property type="entry name" value="PRK01318.1-4"/>
    <property type="match status" value="1"/>
</dbReference>
<evidence type="ECO:0000313" key="17">
    <source>
        <dbReference type="EMBL" id="OOZ37555.1"/>
    </source>
</evidence>
<keyword evidence="5 13" id="KW-1003">Cell membrane</keyword>
<dbReference type="GO" id="GO:0005886">
    <property type="term" value="C:plasma membrane"/>
    <property type="evidence" value="ECO:0007669"/>
    <property type="project" value="UniProtKB-SubCell"/>
</dbReference>
<evidence type="ECO:0000259" key="16">
    <source>
        <dbReference type="Pfam" id="PF14849"/>
    </source>
</evidence>
<evidence type="ECO:0000256" key="13">
    <source>
        <dbReference type="HAMAP-Rule" id="MF_01810"/>
    </source>
</evidence>
<feature type="domain" description="Membrane insertase YidC/Oxa/ALB C-terminal" evidence="15">
    <location>
        <begin position="378"/>
        <end position="556"/>
    </location>
</feature>
<dbReference type="InterPro" id="IPR019998">
    <property type="entry name" value="Membr_insert_YidC"/>
</dbReference>
<dbReference type="Proteomes" id="UP000190896">
    <property type="component" value="Unassembled WGS sequence"/>
</dbReference>
<comment type="subunit">
    <text evidence="13">Interacts with the Sec translocase complex via SecD. Specifically interacts with transmembrane segments of nascent integral membrane proteins during membrane integration.</text>
</comment>
<keyword evidence="6 13" id="KW-0812">Transmembrane</keyword>
<evidence type="ECO:0000256" key="11">
    <source>
        <dbReference type="ARBA" id="ARBA00033245"/>
    </source>
</evidence>
<evidence type="ECO:0000256" key="1">
    <source>
        <dbReference type="ARBA" id="ARBA00004429"/>
    </source>
</evidence>
<dbReference type="PRINTS" id="PR00701">
    <property type="entry name" value="60KDINNERMP"/>
</dbReference>
<keyword evidence="7 13" id="KW-0653">Protein transport</keyword>
<dbReference type="NCBIfam" id="NF002352">
    <property type="entry name" value="PRK01318.1-3"/>
    <property type="match status" value="1"/>
</dbReference>
<feature type="region of interest" description="Disordered" evidence="14">
    <location>
        <begin position="34"/>
        <end position="69"/>
    </location>
</feature>
<evidence type="ECO:0000259" key="15">
    <source>
        <dbReference type="Pfam" id="PF02096"/>
    </source>
</evidence>
<accession>A0A1T2KXH9</accession>
<evidence type="ECO:0000256" key="10">
    <source>
        <dbReference type="ARBA" id="ARBA00023186"/>
    </source>
</evidence>
<evidence type="ECO:0000256" key="8">
    <source>
        <dbReference type="ARBA" id="ARBA00022989"/>
    </source>
</evidence>
<dbReference type="NCBIfam" id="TIGR03593">
    <property type="entry name" value="yidC_nterm"/>
    <property type="match status" value="1"/>
</dbReference>
<keyword evidence="18" id="KW-1185">Reference proteome</keyword>
<gene>
    <name evidence="13" type="primary">yidC</name>
    <name evidence="17" type="ORF">BOW51_01715</name>
</gene>
<sequence>MDNLRLILFFSLAFILLLLWQAWNEDYGPKSVQESAAVSTQTQTQSDTQPVPAVSSGEMPSAPATTGVTAQADASVPAVGGVAPSGSGNTIKVITDLYNIEIDTQGGNVLSTYLNEYPVSVDTPDEKFHLLRPTTPNLFMAQSGLIGSDKTSAPTHESVYQSEKSTYVMADGSDTLQVDLVWSNDKGIKVTKRFNFKRGDYLVKVQHIVENGSSEAWAGREYHQLIRSEVVEESSDSQFLYTYTGGAIYSPEEKFQKISFDDMADAKLDRDIQGGWLAMLQHYFVAAWVPAAEQKDHYYSNVLPNGRYLLGAYTPGVSLAAGQSHTFTTGFVAGPKVQDMLEEIAPGLDLTVDYGFLTIIAQPMFIGLDWLHSVVGNWGWAIIIFTLLLKLALYKLSETSYRSMANMRKMTPRIQALKDRYGDDKQRLNQAMMDLYKTEKINPLGGCLPILLQIPFFIALYWVLLESVELRQAPFILWIQDLSIKDPYYVLPVIMGVSMFVQQKLNPAPPDPMQAKIMMSLPFVFTIFFAFFPAGLVLYWVINNILSIAQQWYITRQIENAAN</sequence>
<evidence type="ECO:0000256" key="4">
    <source>
        <dbReference type="ARBA" id="ARBA00022448"/>
    </source>
</evidence>
<feature type="transmembrane region" description="Helical" evidence="13">
    <location>
        <begin position="441"/>
        <end position="464"/>
    </location>
</feature>
<dbReference type="HAMAP" id="MF_01810">
    <property type="entry name" value="YidC_type1"/>
    <property type="match status" value="1"/>
</dbReference>
<dbReference type="RefSeq" id="WP_078485803.1">
    <property type="nucleotide sequence ID" value="NZ_MPRJ01000007.1"/>
</dbReference>
<evidence type="ECO:0000256" key="12">
    <source>
        <dbReference type="ARBA" id="ARBA00033342"/>
    </source>
</evidence>
<reference evidence="17 18" key="1">
    <citation type="submission" date="2016-11" db="EMBL/GenBank/DDBJ databases">
        <title>Mixed transmission modes and dynamic genome evolution in an obligate animal-bacterial symbiosis.</title>
        <authorList>
            <person name="Russell S.L."/>
            <person name="Corbett-Detig R.B."/>
            <person name="Cavanaugh C.M."/>
        </authorList>
    </citation>
    <scope>NUCLEOTIDE SEQUENCE [LARGE SCALE GENOMIC DNA]</scope>
    <source>
        <strain evidence="17">Se-Cadez</strain>
    </source>
</reference>
<dbReference type="InterPro" id="IPR038221">
    <property type="entry name" value="YidC_periplasmic_sf"/>
</dbReference>
<keyword evidence="4 13" id="KW-0813">Transport</keyword>
<dbReference type="InterPro" id="IPR001708">
    <property type="entry name" value="YidC/ALB3/OXA1/COX18"/>
</dbReference>
<evidence type="ECO:0000256" key="5">
    <source>
        <dbReference type="ARBA" id="ARBA00022475"/>
    </source>
</evidence>
<comment type="subcellular location">
    <subcellularLocation>
        <location evidence="1">Cell inner membrane</location>
        <topology evidence="1">Multi-pass membrane protein</topology>
    </subcellularLocation>
    <subcellularLocation>
        <location evidence="13">Cell membrane</location>
        <topology evidence="13">Multi-pass membrane protein</topology>
    </subcellularLocation>
</comment>
<dbReference type="PRINTS" id="PR01900">
    <property type="entry name" value="YIDCPROTEIN"/>
</dbReference>
<dbReference type="CDD" id="cd20070">
    <property type="entry name" value="5TM_YidC_Alb3"/>
    <property type="match status" value="1"/>
</dbReference>
<dbReference type="InterPro" id="IPR028053">
    <property type="entry name" value="Membr_insert_YidC_N"/>
</dbReference>
<feature type="compositionally biased region" description="Low complexity" evidence="14">
    <location>
        <begin position="39"/>
        <end position="49"/>
    </location>
</feature>
<evidence type="ECO:0000256" key="14">
    <source>
        <dbReference type="SAM" id="MobiDB-lite"/>
    </source>
</evidence>
<dbReference type="AlphaFoldDB" id="A0A1T2KXH9"/>
<dbReference type="Pfam" id="PF14849">
    <property type="entry name" value="YidC_periplas"/>
    <property type="match status" value="1"/>
</dbReference>
<proteinExistence type="inferred from homology"/>
<dbReference type="Pfam" id="PF02096">
    <property type="entry name" value="60KD_IMP"/>
    <property type="match status" value="1"/>
</dbReference>
<comment type="caution">
    <text evidence="17">The sequence shown here is derived from an EMBL/GenBank/DDBJ whole genome shotgun (WGS) entry which is preliminary data.</text>
</comment>
<dbReference type="EMBL" id="MPRJ01000007">
    <property type="protein sequence ID" value="OOZ37555.1"/>
    <property type="molecule type" value="Genomic_DNA"/>
</dbReference>
<dbReference type="Gene3D" id="2.70.98.90">
    <property type="match status" value="1"/>
</dbReference>
<name>A0A1T2KXH9_9GAMM</name>
<evidence type="ECO:0000256" key="7">
    <source>
        <dbReference type="ARBA" id="ARBA00022927"/>
    </source>
</evidence>
<organism evidence="17 18">
    <name type="scientific">Solemya velesiana gill symbiont</name>
    <dbReference type="NCBI Taxonomy" id="1918948"/>
    <lineage>
        <taxon>Bacteria</taxon>
        <taxon>Pseudomonadati</taxon>
        <taxon>Pseudomonadota</taxon>
        <taxon>Gammaproteobacteria</taxon>
        <taxon>sulfur-oxidizing symbionts</taxon>
    </lineage>
</organism>
<keyword evidence="9 13" id="KW-0472">Membrane</keyword>